<dbReference type="OrthoDB" id="3785690at2"/>
<comment type="caution">
    <text evidence="1">The sequence shown here is derived from an EMBL/GenBank/DDBJ whole genome shotgun (WGS) entry which is preliminary data.</text>
</comment>
<dbReference type="Proteomes" id="UP000093943">
    <property type="component" value="Unassembled WGS sequence"/>
</dbReference>
<proteinExistence type="predicted"/>
<evidence type="ECO:0000313" key="2">
    <source>
        <dbReference type="Proteomes" id="UP000093943"/>
    </source>
</evidence>
<name>A0A1A2NQP6_MYCSD</name>
<reference evidence="2" key="1">
    <citation type="submission" date="2016-06" db="EMBL/GenBank/DDBJ databases">
        <authorList>
            <person name="Sutton G."/>
            <person name="Brinkac L."/>
            <person name="Sanka R."/>
            <person name="Adams M."/>
            <person name="Lau E."/>
            <person name="Sam S."/>
            <person name="Sreng N."/>
            <person name="Him V."/>
            <person name="Kerleguer A."/>
            <person name="Cheng S."/>
        </authorList>
    </citation>
    <scope>NUCLEOTIDE SEQUENCE [LARGE SCALE GENOMIC DNA]</scope>
    <source>
        <strain evidence="2">E1876</strain>
    </source>
</reference>
<protein>
    <submittedName>
        <fullName evidence="1">Uncharacterized protein</fullName>
    </submittedName>
</protein>
<accession>A0A1A2NQP6</accession>
<sequence length="121" mass="12579">MARCAYAHDAVVVLHPGGSPDAPGGAIAQALCGSWDHLPPCPLAPHHVANQVVGDDLVLRVLFAAEAADESRVRRLIDEALAAGELTGPDGLVTNWRLKSAAAGQVRPSEQSHAAELIAHD</sequence>
<dbReference type="RefSeq" id="WP_064922360.1">
    <property type="nucleotide sequence ID" value="NZ_LZJK01000096.1"/>
</dbReference>
<dbReference type="EMBL" id="LZKG01000034">
    <property type="protein sequence ID" value="OBI32794.1"/>
    <property type="molecule type" value="Genomic_DNA"/>
</dbReference>
<organism evidence="1 2">
    <name type="scientific">Mycolicibacter sinensis (strain JDM601)</name>
    <name type="common">Mycobacterium sinense</name>
    <dbReference type="NCBI Taxonomy" id="875328"/>
    <lineage>
        <taxon>Bacteria</taxon>
        <taxon>Bacillati</taxon>
        <taxon>Actinomycetota</taxon>
        <taxon>Actinomycetes</taxon>
        <taxon>Mycobacteriales</taxon>
        <taxon>Mycobacteriaceae</taxon>
        <taxon>Mycolicibacter</taxon>
    </lineage>
</organism>
<evidence type="ECO:0000313" key="1">
    <source>
        <dbReference type="EMBL" id="OBI32794.1"/>
    </source>
</evidence>
<dbReference type="AlphaFoldDB" id="A0A1A2NQP6"/>
<gene>
    <name evidence="1" type="ORF">A5710_14500</name>
</gene>